<feature type="region of interest" description="Disordered" evidence="2">
    <location>
        <begin position="598"/>
        <end position="637"/>
    </location>
</feature>
<dbReference type="InterPro" id="IPR003341">
    <property type="entry name" value="Cys_rich_tripleX"/>
</dbReference>
<evidence type="ECO:0000256" key="1">
    <source>
        <dbReference type="PROSITE-ProRule" id="PRU01005"/>
    </source>
</evidence>
<keyword evidence="3" id="KW-0732">Signal</keyword>
<organism evidence="5 6">
    <name type="scientific">Cylicocyclus nassatus</name>
    <name type="common">Nematode worm</name>
    <dbReference type="NCBI Taxonomy" id="53992"/>
    <lineage>
        <taxon>Eukaryota</taxon>
        <taxon>Metazoa</taxon>
        <taxon>Ecdysozoa</taxon>
        <taxon>Nematoda</taxon>
        <taxon>Chromadorea</taxon>
        <taxon>Rhabditida</taxon>
        <taxon>Rhabditina</taxon>
        <taxon>Rhabditomorpha</taxon>
        <taxon>Strongyloidea</taxon>
        <taxon>Strongylidae</taxon>
        <taxon>Cylicocyclus</taxon>
    </lineage>
</organism>
<dbReference type="AlphaFoldDB" id="A0AA36H6X0"/>
<dbReference type="Proteomes" id="UP001176961">
    <property type="component" value="Unassembled WGS sequence"/>
</dbReference>
<evidence type="ECO:0000259" key="4">
    <source>
        <dbReference type="PROSITE" id="PS51670"/>
    </source>
</evidence>
<gene>
    <name evidence="5" type="ORF">CYNAS_LOCUS17055</name>
</gene>
<dbReference type="Gene3D" id="1.10.10.1940">
    <property type="match status" value="3"/>
</dbReference>
<proteinExistence type="predicted"/>
<reference evidence="5" key="1">
    <citation type="submission" date="2023-07" db="EMBL/GenBank/DDBJ databases">
        <authorList>
            <consortium name="CYATHOMIX"/>
        </authorList>
    </citation>
    <scope>NUCLEOTIDE SEQUENCE</scope>
    <source>
        <strain evidence="5">N/A</strain>
    </source>
</reference>
<dbReference type="PANTHER" id="PTHR31895">
    <property type="entry name" value="PROTEIN CBG03177-RELATED"/>
    <property type="match status" value="1"/>
</dbReference>
<protein>
    <recommendedName>
        <fullName evidence="4">ShKT domain-containing protein</fullName>
    </recommendedName>
</protein>
<dbReference type="Pfam" id="PF02363">
    <property type="entry name" value="C_tripleX"/>
    <property type="match status" value="17"/>
</dbReference>
<feature type="domain" description="ShKT" evidence="4">
    <location>
        <begin position="796"/>
        <end position="833"/>
    </location>
</feature>
<feature type="compositionally biased region" description="Polar residues" evidence="2">
    <location>
        <begin position="603"/>
        <end position="613"/>
    </location>
</feature>
<evidence type="ECO:0000313" key="6">
    <source>
        <dbReference type="Proteomes" id="UP001176961"/>
    </source>
</evidence>
<sequence>MYSSWLLFVLCLATAAAEPLRHRRQLACDCATVTPKCSCQPVAQFGLQQNCQCTPAPACPCAEPIKIAQCAPVCQTTCMDSCAQQQQPVALCQQSCSNTCQKTCQPVCMQECAASCQPSQPSCQDSCQPMCQQMLPIYLNPGNPPVPARVNPFVTAGRPPCNQCQPVCQTACAGQQMPACEEQCVQQCQPICEPTPTLVTEPVCAPACQPACEPACVQKIVRVEPQCANQCMPSCEPTCIEKVYNVIAAPSCQPACQPACEPSCVQQALVPVQTQCAPQCMPACEPVCIQKVVAAPSCVPACQPACEPSCIQQVVAAPSCVPSCQPACEPSCIQQQPVVSRQPQCAPQCMPACEPVCIQKVAPSCQPACQPACEPSCIQQVMQPVVVSAPPQCASQCMPACEPVCIQNVVPAAPSCQPACQPACEPACVQQVQKVECAPACQPTCSPTCTQQQPVILNAPIIINLPYETQFSPQCKPACFETCTKQCAQQNQSCVDQGIFCRFVKHFCDEPVHLEVMKRDCAATCHFCEEVVKEHHRNETTITLPNGMRFQQNRSKNNTTTDVPCGGNGARKCILPNEKKLTTTSSLKLGKVKQIPLNDKNRTANSTASSRTITLPKEKTRKSPFATKPNTPSPSNKRMIEYMKNKTRTTADTSTTVIYNVSVVPATESYEARRIKLEELLNSKSNLPNITTADIESFTVSLSKTLIKGKCYDEYTYCREFSSLCADPNYSDVMARHCTLTCNRCNEVEYSEEYGEDCYDITPDCRSHMELCTHAKYRQVMMDSCAKTCKLCTPVCKDRHRNCAKFAEDGFCGDELYSNDERQHLCGQTCKLC</sequence>
<dbReference type="PROSITE" id="PS51670">
    <property type="entry name" value="SHKT"/>
    <property type="match status" value="2"/>
</dbReference>
<dbReference type="InterPro" id="IPR003582">
    <property type="entry name" value="ShKT_dom"/>
</dbReference>
<feature type="signal peptide" evidence="3">
    <location>
        <begin position="1"/>
        <end position="17"/>
    </location>
</feature>
<keyword evidence="6" id="KW-1185">Reference proteome</keyword>
<accession>A0AA36H6X0</accession>
<feature type="domain" description="ShKT" evidence="4">
    <location>
        <begin position="494"/>
        <end position="528"/>
    </location>
</feature>
<feature type="disulfide bond" evidence="1">
    <location>
        <begin position="494"/>
        <end position="528"/>
    </location>
</feature>
<evidence type="ECO:0000256" key="3">
    <source>
        <dbReference type="SAM" id="SignalP"/>
    </source>
</evidence>
<dbReference type="SMART" id="SM00254">
    <property type="entry name" value="ShKT"/>
    <property type="match status" value="4"/>
</dbReference>
<evidence type="ECO:0000256" key="2">
    <source>
        <dbReference type="SAM" id="MobiDB-lite"/>
    </source>
</evidence>
<dbReference type="Pfam" id="PF01549">
    <property type="entry name" value="ShK"/>
    <property type="match status" value="4"/>
</dbReference>
<comment type="caution">
    <text evidence="1">Lacks conserved residue(s) required for the propagation of feature annotation.</text>
</comment>
<feature type="chain" id="PRO_5041426068" description="ShKT domain-containing protein" evidence="3">
    <location>
        <begin position="18"/>
        <end position="833"/>
    </location>
</feature>
<keyword evidence="1" id="KW-1015">Disulfide bond</keyword>
<comment type="caution">
    <text evidence="5">The sequence shown here is derived from an EMBL/GenBank/DDBJ whole genome shotgun (WGS) entry which is preliminary data.</text>
</comment>
<name>A0AA36H6X0_CYLNA</name>
<evidence type="ECO:0000313" key="5">
    <source>
        <dbReference type="EMBL" id="CAJ0605072.1"/>
    </source>
</evidence>
<dbReference type="EMBL" id="CATQJL010000316">
    <property type="protein sequence ID" value="CAJ0605072.1"/>
    <property type="molecule type" value="Genomic_DNA"/>
</dbReference>